<dbReference type="Proteomes" id="UP001165065">
    <property type="component" value="Unassembled WGS sequence"/>
</dbReference>
<organism evidence="2 3">
    <name type="scientific">Triparma columacea</name>
    <dbReference type="NCBI Taxonomy" id="722753"/>
    <lineage>
        <taxon>Eukaryota</taxon>
        <taxon>Sar</taxon>
        <taxon>Stramenopiles</taxon>
        <taxon>Ochrophyta</taxon>
        <taxon>Bolidophyceae</taxon>
        <taxon>Parmales</taxon>
        <taxon>Triparmaceae</taxon>
        <taxon>Triparma</taxon>
    </lineage>
</organism>
<dbReference type="EMBL" id="BRYA01000498">
    <property type="protein sequence ID" value="GMI19657.1"/>
    <property type="molecule type" value="Genomic_DNA"/>
</dbReference>
<dbReference type="OrthoDB" id="206207at2759"/>
<evidence type="ECO:0000313" key="2">
    <source>
        <dbReference type="EMBL" id="GMI19657.1"/>
    </source>
</evidence>
<feature type="region of interest" description="Disordered" evidence="1">
    <location>
        <begin position="1"/>
        <end position="25"/>
    </location>
</feature>
<feature type="region of interest" description="Disordered" evidence="1">
    <location>
        <begin position="403"/>
        <end position="425"/>
    </location>
</feature>
<feature type="compositionally biased region" description="Low complexity" evidence="1">
    <location>
        <begin position="411"/>
        <end position="421"/>
    </location>
</feature>
<dbReference type="AlphaFoldDB" id="A0A9W7FVL5"/>
<feature type="region of interest" description="Disordered" evidence="1">
    <location>
        <begin position="58"/>
        <end position="151"/>
    </location>
</feature>
<gene>
    <name evidence="2" type="ORF">TrCOL_g998</name>
</gene>
<feature type="compositionally biased region" description="Pro residues" evidence="1">
    <location>
        <begin position="120"/>
        <end position="132"/>
    </location>
</feature>
<name>A0A9W7FVL5_9STRA</name>
<feature type="region of interest" description="Disordered" evidence="1">
    <location>
        <begin position="270"/>
        <end position="305"/>
    </location>
</feature>
<reference evidence="3" key="1">
    <citation type="journal article" date="2023" name="Commun. Biol.">
        <title>Genome analysis of Parmales, the sister group of diatoms, reveals the evolutionary specialization of diatoms from phago-mixotrophs to photoautotrophs.</title>
        <authorList>
            <person name="Ban H."/>
            <person name="Sato S."/>
            <person name="Yoshikawa S."/>
            <person name="Yamada K."/>
            <person name="Nakamura Y."/>
            <person name="Ichinomiya M."/>
            <person name="Sato N."/>
            <person name="Blanc-Mathieu R."/>
            <person name="Endo H."/>
            <person name="Kuwata A."/>
            <person name="Ogata H."/>
        </authorList>
    </citation>
    <scope>NUCLEOTIDE SEQUENCE [LARGE SCALE GENOMIC DNA]</scope>
</reference>
<feature type="compositionally biased region" description="Low complexity" evidence="1">
    <location>
        <begin position="275"/>
        <end position="292"/>
    </location>
</feature>
<comment type="caution">
    <text evidence="2">The sequence shown here is derived from an EMBL/GenBank/DDBJ whole genome shotgun (WGS) entry which is preliminary data.</text>
</comment>
<evidence type="ECO:0000256" key="1">
    <source>
        <dbReference type="SAM" id="MobiDB-lite"/>
    </source>
</evidence>
<sequence>MIATKEFAAPAPEMDNEEPEQTTSTAALTTEEDLASRLAALGGSDSIDLISFSHSPVTEVKTFDPPPAPVVAEETSAPAENSLIARIKAAQQAKKEPQPPPHPGPAAPTSELASPTLRPLTPPPQEAPPPPFSSAMQEAIPPPSAFFAAPPLAAKEADFDLIDHPPPPVFEAPVISAPPITPVQTQAAPPLTTTTTAEPPPPTFEQFLGNMSTEPIQATSYPSLASLPPEPVVHQALHQSSTRVEEDTSSLDMSDAAIAQQREIMEQIERSKNGSRASAPAPASTSSSSSAPLTTQHEITPGNNVTLYSQDATKKAVEEGTAHLVKCLSCSGWMQVIKSATLVFCPNCQVISPVSAENSKELNAGSASMVSTIPGETNTASPTSTSASTVDDAALAAMLQSQFDEEDAAESSSTSGTSSRSIMPDILRRNQPLTAEQRREHIASLTPSQRALHGFEEPEARRLMPVNVGTEMQNMPARETQSAGMLSCLKSGVESAGTAVRDSFSGMNFLGRKSGGGYPGSEGAVLLSNLGDNSDTNYALLEEDDL</sequence>
<feature type="compositionally biased region" description="Low complexity" evidence="1">
    <location>
        <begin position="182"/>
        <end position="197"/>
    </location>
</feature>
<feature type="compositionally biased region" description="Polar residues" evidence="1">
    <location>
        <begin position="293"/>
        <end position="305"/>
    </location>
</feature>
<evidence type="ECO:0000313" key="3">
    <source>
        <dbReference type="Proteomes" id="UP001165065"/>
    </source>
</evidence>
<feature type="region of interest" description="Disordered" evidence="1">
    <location>
        <begin position="180"/>
        <end position="206"/>
    </location>
</feature>
<proteinExistence type="predicted"/>
<accession>A0A9W7FVL5</accession>
<protein>
    <submittedName>
        <fullName evidence="2">Uncharacterized protein</fullName>
    </submittedName>
</protein>
<keyword evidence="3" id="KW-1185">Reference proteome</keyword>